<reference evidence="2 3" key="2">
    <citation type="submission" date="2021-10" db="EMBL/GenBank/DDBJ databases">
        <authorList>
            <person name="Piombo E."/>
        </authorList>
    </citation>
    <scope>NUCLEOTIDE SEQUENCE [LARGE SCALE GENOMIC DNA]</scope>
</reference>
<keyword evidence="1" id="KW-0812">Transmembrane</keyword>
<dbReference type="OrthoDB" id="10640089at2759"/>
<protein>
    <submittedName>
        <fullName evidence="2">Uncharacterized protein</fullName>
    </submittedName>
</protein>
<evidence type="ECO:0000313" key="2">
    <source>
        <dbReference type="EMBL" id="CAG9979308.1"/>
    </source>
</evidence>
<dbReference type="Proteomes" id="UP000754883">
    <property type="component" value="Unassembled WGS sequence"/>
</dbReference>
<evidence type="ECO:0000256" key="1">
    <source>
        <dbReference type="SAM" id="Phobius"/>
    </source>
</evidence>
<name>A0A9N9U4R0_9HYPO</name>
<keyword evidence="3" id="KW-1185">Reference proteome</keyword>
<reference evidence="3" key="1">
    <citation type="submission" date="2019-06" db="EMBL/GenBank/DDBJ databases">
        <authorList>
            <person name="Broberg M."/>
        </authorList>
    </citation>
    <scope>NUCLEOTIDE SEQUENCE [LARGE SCALE GENOMIC DNA]</scope>
</reference>
<dbReference type="AlphaFoldDB" id="A0A9N9U4R0"/>
<keyword evidence="1" id="KW-0472">Membrane</keyword>
<gene>
    <name evidence="2" type="ORF">CBYS24578_00004792</name>
</gene>
<feature type="transmembrane region" description="Helical" evidence="1">
    <location>
        <begin position="52"/>
        <end position="79"/>
    </location>
</feature>
<proteinExistence type="predicted"/>
<comment type="caution">
    <text evidence="2">The sequence shown here is derived from an EMBL/GenBank/DDBJ whole genome shotgun (WGS) entry which is preliminary data.</text>
</comment>
<sequence length="778" mass="80994">MRLRTGLRLSLLLLRLGLLTDLGPVLLAHVLNQILELLRAQGPEVLITELGRLALSALLLALVLGLLLAALLAALAVVLDTLHGQILAGLLQPLDLGGHVLDKEDRVGCRGELVLLGLVLVDPLLGGLGEGSELVKILALVEGRDGATLLQDILHLLVLGGILVFEAIKVARRGGGVPLIVLVNLLTHGVDELEGLLQGAPKLGDGSGASSTLCDTLLNRVCNVLQLLEPGLEFSSGSIGALIVKPLAGGTGLLREAGLLGFGRGGNERLILEQVSHLPSSWFKASSRRYRAKSEAAKAFNRSLDCLVCSLVNCGVPRISMTISTGMETVSSFLTSVFSSSVEPEASADWDDSVADLVADSSDLLLVLLAKSEKVLDTVDKALLDFGLTFDSGLDNINFAVLGIQLGPEAEGNATLNARGVLFLERRDARGQVLGGETLQVLVLSINLLVESTAEVSLLIEGELLGGATDGRDGGPETLGPLLACLPLQTSCVAWAIRDSDFLDTEAWAEVGGAETSTKHGGLVRVDIGAELLSLFQGAVDGNRNSVSMGLSQRLEIGALDLVLEIHIVIEAFEAGGRVLVGAQNMANTLSLLGQLGDGPSVGPDALGGNRGLLCRLGLDKLLNHVVDDEVVEGITAQSAVGTGSNDLNLLDSLVELSNVLDLAALEPHDGRLGRARTHVEDHVVFGFPALVDVGELAGGGVVETNSQTIADGAENPQASEVGSSLYSAPLICGIEWGNGQDNGAHRGAIASCGFGILLNALKLHGEQLFNQPGILLR</sequence>
<dbReference type="EMBL" id="CABFNO020001301">
    <property type="protein sequence ID" value="CAG9979308.1"/>
    <property type="molecule type" value="Genomic_DNA"/>
</dbReference>
<accession>A0A9N9U4R0</accession>
<evidence type="ECO:0000313" key="3">
    <source>
        <dbReference type="Proteomes" id="UP000754883"/>
    </source>
</evidence>
<organism evidence="2 3">
    <name type="scientific">Clonostachys byssicola</name>
    <dbReference type="NCBI Taxonomy" id="160290"/>
    <lineage>
        <taxon>Eukaryota</taxon>
        <taxon>Fungi</taxon>
        <taxon>Dikarya</taxon>
        <taxon>Ascomycota</taxon>
        <taxon>Pezizomycotina</taxon>
        <taxon>Sordariomycetes</taxon>
        <taxon>Hypocreomycetidae</taxon>
        <taxon>Hypocreales</taxon>
        <taxon>Bionectriaceae</taxon>
        <taxon>Clonostachys</taxon>
    </lineage>
</organism>
<keyword evidence="1" id="KW-1133">Transmembrane helix</keyword>